<keyword evidence="1" id="KW-0560">Oxidoreductase</keyword>
<dbReference type="InterPro" id="IPR016166">
    <property type="entry name" value="FAD-bd_PCMH"/>
</dbReference>
<dbReference type="InterPro" id="IPR010031">
    <property type="entry name" value="FAD_lactone_oxidase-like"/>
</dbReference>
<dbReference type="InterPro" id="IPR036318">
    <property type="entry name" value="FAD-bd_PCMH-like_sf"/>
</dbReference>
<evidence type="ECO:0000259" key="2">
    <source>
        <dbReference type="PROSITE" id="PS51387"/>
    </source>
</evidence>
<dbReference type="GO" id="GO:0071949">
    <property type="term" value="F:FAD binding"/>
    <property type="evidence" value="ECO:0007669"/>
    <property type="project" value="InterPro"/>
</dbReference>
<dbReference type="SUPFAM" id="SSF56176">
    <property type="entry name" value="FAD-binding/transporter-associated domain-like"/>
    <property type="match status" value="1"/>
</dbReference>
<dbReference type="Gene3D" id="3.30.43.10">
    <property type="entry name" value="Uridine Diphospho-n-acetylenolpyruvylglucosamine Reductase, domain 2"/>
    <property type="match status" value="1"/>
</dbReference>
<dbReference type="Gene3D" id="3.30.465.10">
    <property type="match status" value="1"/>
</dbReference>
<dbReference type="OrthoDB" id="610608at2759"/>
<accession>A0A165QAZ2</accession>
<dbReference type="GO" id="GO:0003885">
    <property type="term" value="F:D-arabinono-1,4-lactone oxidase activity"/>
    <property type="evidence" value="ECO:0007669"/>
    <property type="project" value="InterPro"/>
</dbReference>
<dbReference type="InterPro" id="IPR016167">
    <property type="entry name" value="FAD-bd_PCMH_sub1"/>
</dbReference>
<evidence type="ECO:0000313" key="3">
    <source>
        <dbReference type="EMBL" id="KZW03345.1"/>
    </source>
</evidence>
<dbReference type="GO" id="GO:0005739">
    <property type="term" value="C:mitochondrion"/>
    <property type="evidence" value="ECO:0007669"/>
    <property type="project" value="TreeGrafter"/>
</dbReference>
<reference evidence="3 4" key="1">
    <citation type="journal article" date="2016" name="Mol. Biol. Evol.">
        <title>Comparative Genomics of Early-Diverging Mushroom-Forming Fungi Provides Insights into the Origins of Lignocellulose Decay Capabilities.</title>
        <authorList>
            <person name="Nagy L.G."/>
            <person name="Riley R."/>
            <person name="Tritt A."/>
            <person name="Adam C."/>
            <person name="Daum C."/>
            <person name="Floudas D."/>
            <person name="Sun H."/>
            <person name="Yadav J.S."/>
            <person name="Pangilinan J."/>
            <person name="Larsson K.H."/>
            <person name="Matsuura K."/>
            <person name="Barry K."/>
            <person name="Labutti K."/>
            <person name="Kuo R."/>
            <person name="Ohm R.A."/>
            <person name="Bhattacharya S.S."/>
            <person name="Shirouzu T."/>
            <person name="Yoshinaga Y."/>
            <person name="Martin F.M."/>
            <person name="Grigoriev I.V."/>
            <person name="Hibbett D.S."/>
        </authorList>
    </citation>
    <scope>NUCLEOTIDE SEQUENCE [LARGE SCALE GENOMIC DNA]</scope>
    <source>
        <strain evidence="3 4">HHB12029</strain>
    </source>
</reference>
<dbReference type="STRING" id="1314781.A0A165QAZ2"/>
<dbReference type="InterPro" id="IPR016169">
    <property type="entry name" value="FAD-bd_PCMH_sub2"/>
</dbReference>
<dbReference type="EMBL" id="KV425884">
    <property type="protein sequence ID" value="KZW03345.1"/>
    <property type="molecule type" value="Genomic_DNA"/>
</dbReference>
<keyword evidence="4" id="KW-1185">Reference proteome</keyword>
<feature type="domain" description="FAD-binding PCMH-type" evidence="2">
    <location>
        <begin position="28"/>
        <end position="222"/>
    </location>
</feature>
<gene>
    <name evidence="3" type="ORF">EXIGLDRAFT_600728</name>
</gene>
<dbReference type="InterPro" id="IPR007173">
    <property type="entry name" value="ALO_C"/>
</dbReference>
<dbReference type="AlphaFoldDB" id="A0A165QAZ2"/>
<dbReference type="Proteomes" id="UP000077266">
    <property type="component" value="Unassembled WGS sequence"/>
</dbReference>
<dbReference type="PANTHER" id="PTHR43762:SF1">
    <property type="entry name" value="D-ARABINONO-1,4-LACTONE OXIDASE"/>
    <property type="match status" value="1"/>
</dbReference>
<evidence type="ECO:0000313" key="4">
    <source>
        <dbReference type="Proteomes" id="UP000077266"/>
    </source>
</evidence>
<name>A0A165QAZ2_EXIGL</name>
<dbReference type="PROSITE" id="PS51387">
    <property type="entry name" value="FAD_PCMH"/>
    <property type="match status" value="1"/>
</dbReference>
<dbReference type="InParanoid" id="A0A165QAZ2"/>
<dbReference type="Gene3D" id="3.30.70.2520">
    <property type="match status" value="1"/>
</dbReference>
<dbReference type="PANTHER" id="PTHR43762">
    <property type="entry name" value="L-GULONOLACTONE OXIDASE"/>
    <property type="match status" value="1"/>
</dbReference>
<evidence type="ECO:0000256" key="1">
    <source>
        <dbReference type="ARBA" id="ARBA00023002"/>
    </source>
</evidence>
<proteinExistence type="predicted"/>
<sequence>MRAELGIEIVNFRSSPSHFENWGKTVRFDPDHTLVVTKITGVQEVVKLAAEMKKKVRVAGFRHTWSDLYGESGGFVIMFLPYSCLTTLPYQPPPPSFQSELSGITLVNSVQGRPAPTGHQFCKIMAGTTNAQFREWCYTNKAWCIPFNVIMLEVTFGGTNAPICHGAGLTSKTLSDLVFEVEYVDAYGEVRVVNDPEQLRVASGAFGLLGVVVSLTLQLDKMAVAVLQAVKLLSALAVPPPKGYNIPEPVLVLMEENGISAEGQEMDKAREDFANRCKDNYYIEFFWFPYQDSVWINAWTRRPKGGEKDANLMEYPGNGWFNGASAQAETMVETIVNRWEFNHLLSSRSQANLLGMAAMWALPDIRDDNDVIQTYVSEALHFRRGIQNFRVWDMEWEIPIPEASTGGRDYETVQRAWWDAITEMYANGEDAPVRVALEMRLTGSSDVILAPQRGNQHGTASIEVLTTLGTGQEVWYKFCQTMTDHWTSYKDSKGEYLNTRPHWAKQWKGLEVRDKPIEDYFTETAYAEAFREFKVCFEALVGSEAVQDTLARFADPTIARLIFGA</sequence>
<dbReference type="GO" id="GO:0016020">
    <property type="term" value="C:membrane"/>
    <property type="evidence" value="ECO:0007669"/>
    <property type="project" value="InterPro"/>
</dbReference>
<organism evidence="3 4">
    <name type="scientific">Exidia glandulosa HHB12029</name>
    <dbReference type="NCBI Taxonomy" id="1314781"/>
    <lineage>
        <taxon>Eukaryota</taxon>
        <taxon>Fungi</taxon>
        <taxon>Dikarya</taxon>
        <taxon>Basidiomycota</taxon>
        <taxon>Agaricomycotina</taxon>
        <taxon>Agaricomycetes</taxon>
        <taxon>Auriculariales</taxon>
        <taxon>Exidiaceae</taxon>
        <taxon>Exidia</taxon>
    </lineage>
</organism>
<dbReference type="Pfam" id="PF04030">
    <property type="entry name" value="ALO"/>
    <property type="match status" value="1"/>
</dbReference>
<protein>
    <recommendedName>
        <fullName evidence="2">FAD-binding PCMH-type domain-containing protein</fullName>
    </recommendedName>
</protein>